<proteinExistence type="predicted"/>
<dbReference type="PANTHER" id="PTHR24148">
    <property type="entry name" value="ANKYRIN REPEAT DOMAIN-CONTAINING PROTEIN 39 HOMOLOG-RELATED"/>
    <property type="match status" value="1"/>
</dbReference>
<evidence type="ECO:0000313" key="3">
    <source>
        <dbReference type="EMBL" id="KAH7024411.1"/>
    </source>
</evidence>
<gene>
    <name evidence="3" type="ORF">B0I36DRAFT_386992</name>
</gene>
<feature type="region of interest" description="Disordered" evidence="1">
    <location>
        <begin position="1"/>
        <end position="47"/>
    </location>
</feature>
<dbReference type="InterPro" id="IPR052895">
    <property type="entry name" value="HetReg/Transcr_Mod"/>
</dbReference>
<name>A0A9P8Y049_9PEZI</name>
<dbReference type="Proteomes" id="UP000756346">
    <property type="component" value="Unassembled WGS sequence"/>
</dbReference>
<dbReference type="OrthoDB" id="2157530at2759"/>
<protein>
    <submittedName>
        <fullName evidence="3">Heterokaryon incompatibility protein-domain-containing protein</fullName>
    </submittedName>
</protein>
<dbReference type="GeneID" id="70190678"/>
<feature type="domain" description="Heterokaryon incompatibility" evidence="2">
    <location>
        <begin position="85"/>
        <end position="240"/>
    </location>
</feature>
<evidence type="ECO:0000256" key="1">
    <source>
        <dbReference type="SAM" id="MobiDB-lite"/>
    </source>
</evidence>
<sequence length="311" mass="34912">MAKRRISQSHSGQEQRDAFQRSSRRRPSAAPRGTRGNPDTNQKPILPPLIYPEHRIRLLQVNPGAFDDEIHCAVTTCALEQAPLFHAISYTWGDPKDQEQIFVDGRQMTIRQNCHFAIQQARHHSPGVPIWIDSICINQDDAAEKSAQVQIMGDIYAKASSVLACIGPSDAASDFVIKFAKDIDARLADLKEEESRGRVIREDGTSPLLPGLWRRLSELSRHWASFTARPYFGRLWVMQELHEGSGRTTVLCGTTPVEWDEIRIMHARLGTINHPSCKPAVGFMSIMELVGPPMLQSIRGQVPVRSLLQTH</sequence>
<dbReference type="AlphaFoldDB" id="A0A9P8Y049"/>
<dbReference type="Pfam" id="PF06985">
    <property type="entry name" value="HET"/>
    <property type="match status" value="1"/>
</dbReference>
<dbReference type="EMBL" id="JAGTJQ010000009">
    <property type="protein sequence ID" value="KAH7024411.1"/>
    <property type="molecule type" value="Genomic_DNA"/>
</dbReference>
<reference evidence="3" key="1">
    <citation type="journal article" date="2021" name="Nat. Commun.">
        <title>Genetic determinants of endophytism in the Arabidopsis root mycobiome.</title>
        <authorList>
            <person name="Mesny F."/>
            <person name="Miyauchi S."/>
            <person name="Thiergart T."/>
            <person name="Pickel B."/>
            <person name="Atanasova L."/>
            <person name="Karlsson M."/>
            <person name="Huettel B."/>
            <person name="Barry K.W."/>
            <person name="Haridas S."/>
            <person name="Chen C."/>
            <person name="Bauer D."/>
            <person name="Andreopoulos W."/>
            <person name="Pangilinan J."/>
            <person name="LaButti K."/>
            <person name="Riley R."/>
            <person name="Lipzen A."/>
            <person name="Clum A."/>
            <person name="Drula E."/>
            <person name="Henrissat B."/>
            <person name="Kohler A."/>
            <person name="Grigoriev I.V."/>
            <person name="Martin F.M."/>
            <person name="Hacquard S."/>
        </authorList>
    </citation>
    <scope>NUCLEOTIDE SEQUENCE</scope>
    <source>
        <strain evidence="3">MPI-CAGE-CH-0230</strain>
    </source>
</reference>
<dbReference type="PANTHER" id="PTHR24148:SF73">
    <property type="entry name" value="HET DOMAIN PROTEIN (AFU_ORTHOLOGUE AFUA_8G01020)"/>
    <property type="match status" value="1"/>
</dbReference>
<dbReference type="RefSeq" id="XP_046007959.1">
    <property type="nucleotide sequence ID" value="XM_046161132.1"/>
</dbReference>
<evidence type="ECO:0000313" key="4">
    <source>
        <dbReference type="Proteomes" id="UP000756346"/>
    </source>
</evidence>
<dbReference type="InterPro" id="IPR010730">
    <property type="entry name" value="HET"/>
</dbReference>
<organism evidence="3 4">
    <name type="scientific">Microdochium trichocladiopsis</name>
    <dbReference type="NCBI Taxonomy" id="1682393"/>
    <lineage>
        <taxon>Eukaryota</taxon>
        <taxon>Fungi</taxon>
        <taxon>Dikarya</taxon>
        <taxon>Ascomycota</taxon>
        <taxon>Pezizomycotina</taxon>
        <taxon>Sordariomycetes</taxon>
        <taxon>Xylariomycetidae</taxon>
        <taxon>Xylariales</taxon>
        <taxon>Microdochiaceae</taxon>
        <taxon>Microdochium</taxon>
    </lineage>
</organism>
<evidence type="ECO:0000259" key="2">
    <source>
        <dbReference type="Pfam" id="PF06985"/>
    </source>
</evidence>
<accession>A0A9P8Y049</accession>
<comment type="caution">
    <text evidence="3">The sequence shown here is derived from an EMBL/GenBank/DDBJ whole genome shotgun (WGS) entry which is preliminary data.</text>
</comment>
<keyword evidence="4" id="KW-1185">Reference proteome</keyword>